<evidence type="ECO:0000256" key="1">
    <source>
        <dbReference type="SAM" id="Phobius"/>
    </source>
</evidence>
<gene>
    <name evidence="2" type="ORF">BGX16_1623</name>
</gene>
<feature type="transmembrane region" description="Helical" evidence="1">
    <location>
        <begin position="124"/>
        <end position="145"/>
    </location>
</feature>
<name>A0A2M9A7D8_9BACT</name>
<dbReference type="Proteomes" id="UP000231134">
    <property type="component" value="Unassembled WGS sequence"/>
</dbReference>
<protein>
    <submittedName>
        <fullName evidence="2">Oxaloacetate decarboxylase gamma subunit</fullName>
    </submittedName>
</protein>
<dbReference type="EMBL" id="PGEX01000001">
    <property type="protein sequence ID" value="PJJ41636.1"/>
    <property type="molecule type" value="Genomic_DNA"/>
</dbReference>
<keyword evidence="1" id="KW-0812">Transmembrane</keyword>
<dbReference type="OrthoDB" id="9810915at2"/>
<reference evidence="2 3" key="1">
    <citation type="submission" date="2017-11" db="EMBL/GenBank/DDBJ databases">
        <title>Animal gut microbial communities from fecal samples from Wisconsin, USA.</title>
        <authorList>
            <person name="Neumann A."/>
        </authorList>
    </citation>
    <scope>NUCLEOTIDE SEQUENCE [LARGE SCALE GENOMIC DNA]</scope>
    <source>
        <strain evidence="2 3">UWS3</strain>
    </source>
</reference>
<keyword evidence="3" id="KW-1185">Reference proteome</keyword>
<evidence type="ECO:0000313" key="2">
    <source>
        <dbReference type="EMBL" id="PJJ41636.1"/>
    </source>
</evidence>
<keyword evidence="1" id="KW-1133">Transmembrane helix</keyword>
<evidence type="ECO:0000313" key="3">
    <source>
        <dbReference type="Proteomes" id="UP000231134"/>
    </source>
</evidence>
<proteinExistence type="predicted"/>
<dbReference type="RefSeq" id="WP_100425586.1">
    <property type="nucleotide sequence ID" value="NZ_PGEX01000001.1"/>
</dbReference>
<sequence length="268" mass="28733">MTTATQQEGVVKATGPYPVPERFKEQLAIMPDSISAPLKEQLTLMPDSAVVEIYQGGHKVSILYKTNAQSREANARQDSVRTVNGANKALPIAKAKLSDQYVTEQGEVETFTLGKLAEFQATGLIIVMVVIIGIMFLTYLMSYVMNKVITPILSKKEKAPVAANAAPAAVASSDPIKIDLSKGLGDPDAPSVHPGFTNKQLQAFLSIAAVSALEIHPGLSNEKLAVIFAIAAAEVLGGPVKIVKFKSQNSTEWAWTTQGRTELQTNEL</sequence>
<accession>A0A2M9A7D8</accession>
<dbReference type="AlphaFoldDB" id="A0A2M9A7D8"/>
<keyword evidence="1" id="KW-0472">Membrane</keyword>
<comment type="caution">
    <text evidence="2">The sequence shown here is derived from an EMBL/GenBank/DDBJ whole genome shotgun (WGS) entry which is preliminary data.</text>
</comment>
<organism evidence="2 3">
    <name type="scientific">Hallerella succinigenes</name>
    <dbReference type="NCBI Taxonomy" id="1896222"/>
    <lineage>
        <taxon>Bacteria</taxon>
        <taxon>Pseudomonadati</taxon>
        <taxon>Fibrobacterota</taxon>
        <taxon>Fibrobacteria</taxon>
        <taxon>Fibrobacterales</taxon>
        <taxon>Fibrobacteraceae</taxon>
        <taxon>Hallerella</taxon>
    </lineage>
</organism>